<dbReference type="OrthoDB" id="3695507at2"/>
<evidence type="ECO:0000256" key="1">
    <source>
        <dbReference type="SAM" id="SignalP"/>
    </source>
</evidence>
<feature type="chain" id="PRO_5038332297" description="Peptidase inhibitor family I36" evidence="1">
    <location>
        <begin position="42"/>
        <end position="181"/>
    </location>
</feature>
<sequence>MSKLEQLTPKAANRGRTLIAALLSLPAVLALVALAPAAAHGAPAADHCVVNLVTDEVSCAATQAAAFAEDRAASAEAGVLADTVLITMYDRTNYDPAGGTRSFVATNYTCTAAYSPVEFSVDYLDAAGWSNRASSVHTYRSCDIKLWDTVTLSGASSTWIDNLANLDTIGWSNRAGSYQIS</sequence>
<reference evidence="3" key="1">
    <citation type="submission" date="2016-10" db="EMBL/GenBank/DDBJ databases">
        <authorList>
            <person name="Varghese N."/>
            <person name="Submissions S."/>
        </authorList>
    </citation>
    <scope>NUCLEOTIDE SEQUENCE [LARGE SCALE GENOMIC DNA]</scope>
    <source>
        <strain evidence="3">CGMCC 4.3147</strain>
    </source>
</reference>
<dbReference type="Gene3D" id="2.60.20.10">
    <property type="entry name" value="Crystallins"/>
    <property type="match status" value="1"/>
</dbReference>
<dbReference type="AlphaFoldDB" id="A0A1G9FN75"/>
<dbReference type="Proteomes" id="UP000198662">
    <property type="component" value="Unassembled WGS sequence"/>
</dbReference>
<evidence type="ECO:0008006" key="4">
    <source>
        <dbReference type="Google" id="ProtNLM"/>
    </source>
</evidence>
<protein>
    <recommendedName>
        <fullName evidence="4">Peptidase inhibitor family I36</fullName>
    </recommendedName>
</protein>
<evidence type="ECO:0000313" key="2">
    <source>
        <dbReference type="EMBL" id="SDK89840.1"/>
    </source>
</evidence>
<name>A0A1G9FN75_9ACTN</name>
<dbReference type="EMBL" id="FNGF01000002">
    <property type="protein sequence ID" value="SDK89840.1"/>
    <property type="molecule type" value="Genomic_DNA"/>
</dbReference>
<dbReference type="RefSeq" id="WP_091046704.1">
    <property type="nucleotide sequence ID" value="NZ_FNGF01000002.1"/>
</dbReference>
<keyword evidence="1" id="KW-0732">Signal</keyword>
<organism evidence="2 3">
    <name type="scientific">Glycomyces sambucus</name>
    <dbReference type="NCBI Taxonomy" id="380244"/>
    <lineage>
        <taxon>Bacteria</taxon>
        <taxon>Bacillati</taxon>
        <taxon>Actinomycetota</taxon>
        <taxon>Actinomycetes</taxon>
        <taxon>Glycomycetales</taxon>
        <taxon>Glycomycetaceae</taxon>
        <taxon>Glycomyces</taxon>
    </lineage>
</organism>
<keyword evidence="3" id="KW-1185">Reference proteome</keyword>
<proteinExistence type="predicted"/>
<dbReference type="STRING" id="380244.SAMN05216298_1917"/>
<feature type="signal peptide" evidence="1">
    <location>
        <begin position="1"/>
        <end position="41"/>
    </location>
</feature>
<accession>A0A1G9FN75</accession>
<evidence type="ECO:0000313" key="3">
    <source>
        <dbReference type="Proteomes" id="UP000198662"/>
    </source>
</evidence>
<gene>
    <name evidence="2" type="ORF">SAMN05216298_1917</name>
</gene>